<feature type="compositionally biased region" description="Low complexity" evidence="1">
    <location>
        <begin position="55"/>
        <end position="68"/>
    </location>
</feature>
<feature type="region of interest" description="Disordered" evidence="1">
    <location>
        <begin position="590"/>
        <end position="671"/>
    </location>
</feature>
<dbReference type="AlphaFoldDB" id="A0A2P5HRK7"/>
<feature type="region of interest" description="Disordered" evidence="1">
    <location>
        <begin position="342"/>
        <end position="365"/>
    </location>
</feature>
<feature type="compositionally biased region" description="Polar residues" evidence="1">
    <location>
        <begin position="631"/>
        <end position="640"/>
    </location>
</feature>
<proteinExistence type="predicted"/>
<organism evidence="2 3">
    <name type="scientific">Diaporthe helianthi</name>
    <dbReference type="NCBI Taxonomy" id="158607"/>
    <lineage>
        <taxon>Eukaryota</taxon>
        <taxon>Fungi</taxon>
        <taxon>Dikarya</taxon>
        <taxon>Ascomycota</taxon>
        <taxon>Pezizomycotina</taxon>
        <taxon>Sordariomycetes</taxon>
        <taxon>Sordariomycetidae</taxon>
        <taxon>Diaporthales</taxon>
        <taxon>Diaporthaceae</taxon>
        <taxon>Diaporthe</taxon>
    </lineage>
</organism>
<sequence>MARYMGGPRCHLQTFRRRMTMLPPRQSVDTNMNQDDEDEGLEQTVVDEVPDSDDLSGSSQVSSPSVPSALSLADNRWFKVDDGDLLGQDQPTVLEGENGNSVAYNDEEDGCDSDSEPTTSGSGFDYPFPGLHGRTHTEHDVGYNEPRPKRQRSLSIPIYYKSPFSTGMLTLKPPPLPIAYGWMVRGTAEHVEDLHLTGVPFCSSKVHSKTKIEVLGEYTWIEVTPSQEETYERFPAIYVPGNARTWRPVQIDTSLHQEDVRSIIAQKIRDDNADRQPRYPYEPALRALESDDKVTSLSEIDIVTDADTLTQLLAFIMGNSSTRRVKEPFRLELKTVHNTLFIHPSHKPGSSQAGPPNKKTRHDPSASVPVWAAGVLAHIGTRGARLPYSGGHYRLVRYRFGSIVLAVRAKLDLVYEHRKDAPHAKTDPLSDVQPKFMPRQEGDVAQIWKTSVKKSGLGTKPAGAGIASVRYEWQDPKVTMRALLPQLWFSRTPFVVDCKVSYPDLSVKEVSIVNSRRWYSSYERGYQNSLRRLAGLLKHLQARTREMGGDIVLIADPVQVCFVLLKPVIQMQALPQDLVLKFWGPETEWEERERQAEMGRDSTPEEGQSDLTDLSSTPSLPSGSDIANVGVAQTDQSQPETPQPDKPQADIELATPPAHMPGGRLAGAKEQPADGIDPVQMVRNWNKSVDTPVRQSVEDSGTGYEAGDDSSPSFNAGESYDGNRSSSQGSVMVGESAQEVGVEGFDGFLNSLALQMNRPGVMQESHDNLTAVARVADVEVLRGQHSLLLADRHLTSGMHSSSDDEWPPRTPVHPHGRITNAVPDMTQPRHAHGDLELESIQSGSCGPAAATPPGPYDNDLNSEGHMVPRESVESGICSRAAATPPGPSDHDVDSTGHLVPRESRDRDDYEADSEDDNEEPAPPPRRREYLSRRKNVTARCRPRLSERLSHQQNNVVVSRDSGGDEEGELEEEEERAEIEEADDGDDGDEEDEL</sequence>
<dbReference type="InParanoid" id="A0A2P5HRK7"/>
<feature type="compositionally biased region" description="Basic and acidic residues" evidence="1">
    <location>
        <begin position="591"/>
        <end position="603"/>
    </location>
</feature>
<feature type="region of interest" description="Disordered" evidence="1">
    <location>
        <begin position="686"/>
        <end position="735"/>
    </location>
</feature>
<keyword evidence="3" id="KW-1185">Reference proteome</keyword>
<feature type="compositionally biased region" description="Acidic residues" evidence="1">
    <location>
        <begin position="105"/>
        <end position="115"/>
    </location>
</feature>
<dbReference type="STRING" id="158607.A0A2P5HRK7"/>
<feature type="region of interest" description="Disordered" evidence="1">
    <location>
        <begin position="88"/>
        <end position="149"/>
    </location>
</feature>
<gene>
    <name evidence="2" type="ORF">DHEL01_v208735</name>
</gene>
<comment type="caution">
    <text evidence="2">The sequence shown here is derived from an EMBL/GenBank/DDBJ whole genome shotgun (WGS) entry which is preliminary data.</text>
</comment>
<feature type="compositionally biased region" description="Basic and acidic residues" evidence="1">
    <location>
        <begin position="888"/>
        <end position="907"/>
    </location>
</feature>
<dbReference type="PANTHER" id="PTHR35179">
    <property type="entry name" value="PROTEIN CBG02620"/>
    <property type="match status" value="1"/>
</dbReference>
<evidence type="ECO:0000313" key="3">
    <source>
        <dbReference type="Proteomes" id="UP000094444"/>
    </source>
</evidence>
<dbReference type="OrthoDB" id="420564at2759"/>
<feature type="compositionally biased region" description="Basic and acidic residues" evidence="1">
    <location>
        <begin position="135"/>
        <end position="148"/>
    </location>
</feature>
<feature type="region of interest" description="Disordered" evidence="1">
    <location>
        <begin position="796"/>
        <end position="829"/>
    </location>
</feature>
<evidence type="ECO:0000313" key="2">
    <source>
        <dbReference type="EMBL" id="POS72871.1"/>
    </source>
</evidence>
<feature type="compositionally biased region" description="Polar residues" evidence="1">
    <location>
        <begin position="710"/>
        <end position="730"/>
    </location>
</feature>
<evidence type="ECO:0000256" key="1">
    <source>
        <dbReference type="SAM" id="MobiDB-lite"/>
    </source>
</evidence>
<feature type="region of interest" description="Disordered" evidence="1">
    <location>
        <begin position="18"/>
        <end position="68"/>
    </location>
</feature>
<dbReference type="PANTHER" id="PTHR35179:SF2">
    <property type="entry name" value="START DOMAIN-CONTAINING PROTEIN"/>
    <property type="match status" value="1"/>
</dbReference>
<name>A0A2P5HRK7_DIAHE</name>
<feature type="compositionally biased region" description="Acidic residues" evidence="1">
    <location>
        <begin position="908"/>
        <end position="919"/>
    </location>
</feature>
<dbReference type="Proteomes" id="UP000094444">
    <property type="component" value="Unassembled WGS sequence"/>
</dbReference>
<feature type="compositionally biased region" description="Acidic residues" evidence="1">
    <location>
        <begin position="963"/>
        <end position="993"/>
    </location>
</feature>
<protein>
    <submittedName>
        <fullName evidence="2">Uncharacterized protein</fullName>
    </submittedName>
</protein>
<dbReference type="EMBL" id="MAVT02000907">
    <property type="protein sequence ID" value="POS72871.1"/>
    <property type="molecule type" value="Genomic_DNA"/>
</dbReference>
<reference evidence="2" key="1">
    <citation type="submission" date="2017-09" db="EMBL/GenBank/DDBJ databases">
        <title>Polyketide synthases of a Diaporthe helianthi virulent isolate.</title>
        <authorList>
            <person name="Baroncelli R."/>
        </authorList>
    </citation>
    <scope>NUCLEOTIDE SEQUENCE [LARGE SCALE GENOMIC DNA]</scope>
    <source>
        <strain evidence="2">7/96</strain>
    </source>
</reference>
<accession>A0A2P5HRK7</accession>
<feature type="region of interest" description="Disordered" evidence="1">
    <location>
        <begin position="841"/>
        <end position="993"/>
    </location>
</feature>
<feature type="compositionally biased region" description="Basic residues" evidence="1">
    <location>
        <begin position="932"/>
        <end position="942"/>
    </location>
</feature>
<feature type="compositionally biased region" description="Low complexity" evidence="1">
    <location>
        <begin position="609"/>
        <end position="625"/>
    </location>
</feature>